<evidence type="ECO:0000313" key="2">
    <source>
        <dbReference type="Proteomes" id="UP000218113"/>
    </source>
</evidence>
<proteinExistence type="predicted"/>
<accession>A0A2A4T7G0</accession>
<name>A0A2A4T7G0_9DELT</name>
<dbReference type="Gene3D" id="1.10.40.60">
    <property type="entry name" value="EpsJ-like"/>
    <property type="match status" value="1"/>
</dbReference>
<dbReference type="Proteomes" id="UP000218113">
    <property type="component" value="Unassembled WGS sequence"/>
</dbReference>
<evidence type="ECO:0008006" key="3">
    <source>
        <dbReference type="Google" id="ProtNLM"/>
    </source>
</evidence>
<dbReference type="AlphaFoldDB" id="A0A2A4T7G0"/>
<protein>
    <recommendedName>
        <fullName evidence="3">Type II secretion system protein K</fullName>
    </recommendedName>
</protein>
<gene>
    <name evidence="1" type="ORF">COB67_03700</name>
</gene>
<dbReference type="EMBL" id="NVSR01000012">
    <property type="protein sequence ID" value="PCI29590.1"/>
    <property type="molecule type" value="Genomic_DNA"/>
</dbReference>
<reference evidence="2" key="1">
    <citation type="submission" date="2017-08" db="EMBL/GenBank/DDBJ databases">
        <title>A dynamic microbial community with high functional redundancy inhabits the cold, oxic subseafloor aquifer.</title>
        <authorList>
            <person name="Tully B.J."/>
            <person name="Wheat C.G."/>
            <person name="Glazer B.T."/>
            <person name="Huber J.A."/>
        </authorList>
    </citation>
    <scope>NUCLEOTIDE SEQUENCE [LARGE SCALE GENOMIC DNA]</scope>
</reference>
<comment type="caution">
    <text evidence="1">The sequence shown here is derived from an EMBL/GenBank/DDBJ whole genome shotgun (WGS) entry which is preliminary data.</text>
</comment>
<dbReference type="InterPro" id="IPR038072">
    <property type="entry name" value="GspK_central_sf"/>
</dbReference>
<sequence>MHENKRGVALLMTLSVILLLSIALMKTFESRTVEVKHLENNLNYFRAVTLSRSSFRLLLTFIQETGVYSLSQYAKQFQGMPIPLEDLGEDITISNLKVESLDHRFYLNQRLESGKERAIALQSLIEHIKTKESEGAAFYLSDEQVPNFMSAVNDWVDFDSELDRKIDYGSGGEDYSEASPSFNVKNREFEYLSEVKLLPSFQQLELTNQQLLTYFRVFKRSTEPQESIDINLASTQEIIDFLAIYEALSPRIYNNRQEIAARAKEQDTAGSQYSLEAKYEGDIITYRNNAWDPKLEGIIGPNLTSKERELFSFRTSLLSIQYDFYAGRTGIRVQATLELSYTKDNKKNQLKSIKILRYSVN</sequence>
<organism evidence="1 2">
    <name type="scientific">SAR324 cluster bacterium</name>
    <dbReference type="NCBI Taxonomy" id="2024889"/>
    <lineage>
        <taxon>Bacteria</taxon>
        <taxon>Deltaproteobacteria</taxon>
        <taxon>SAR324 cluster</taxon>
    </lineage>
</organism>
<evidence type="ECO:0000313" key="1">
    <source>
        <dbReference type="EMBL" id="PCI29590.1"/>
    </source>
</evidence>